<gene>
    <name evidence="1" type="ORF">CS022_22290</name>
</gene>
<dbReference type="Gene3D" id="1.10.260.40">
    <property type="entry name" value="lambda repressor-like DNA-binding domains"/>
    <property type="match status" value="1"/>
</dbReference>
<dbReference type="Pfam" id="PF14549">
    <property type="entry name" value="P22_Cro"/>
    <property type="match status" value="1"/>
</dbReference>
<sequence>MNKSDAIKFFGNQTKLAEALGITNSSISQWGEHVPPLRAFQIERLTHGKLKVVDAGLRHRR</sequence>
<comment type="caution">
    <text evidence="1">The sequence shown here is derived from an EMBL/GenBank/DDBJ whole genome shotgun (WGS) entry which is preliminary data.</text>
</comment>
<dbReference type="RefSeq" id="WP_129124085.1">
    <property type="nucleotide sequence ID" value="NZ_PEIB01000044.1"/>
</dbReference>
<organism evidence="1 2">
    <name type="scientific">Veronia nyctiphanis</name>
    <dbReference type="NCBI Taxonomy" id="1278244"/>
    <lineage>
        <taxon>Bacteria</taxon>
        <taxon>Pseudomonadati</taxon>
        <taxon>Pseudomonadota</taxon>
        <taxon>Gammaproteobacteria</taxon>
        <taxon>Vibrionales</taxon>
        <taxon>Vibrionaceae</taxon>
        <taxon>Veronia</taxon>
    </lineage>
</organism>
<dbReference type="OrthoDB" id="6693632at2"/>
<dbReference type="Proteomes" id="UP000290287">
    <property type="component" value="Unassembled WGS sequence"/>
</dbReference>
<dbReference type="InterPro" id="IPR010982">
    <property type="entry name" value="Lambda_DNA-bd_dom_sf"/>
</dbReference>
<accession>A0A4Q0YJ81</accession>
<proteinExistence type="predicted"/>
<dbReference type="SUPFAM" id="SSF47413">
    <property type="entry name" value="lambda repressor-like DNA-binding domains"/>
    <property type="match status" value="1"/>
</dbReference>
<name>A0A4Q0YJ81_9GAMM</name>
<keyword evidence="2" id="KW-1185">Reference proteome</keyword>
<protein>
    <submittedName>
        <fullName evidence="1">Cro/Cl family transcriptional regulator</fullName>
    </submittedName>
</protein>
<dbReference type="GO" id="GO:0003677">
    <property type="term" value="F:DNA binding"/>
    <property type="evidence" value="ECO:0007669"/>
    <property type="project" value="InterPro"/>
</dbReference>
<reference evidence="1 2" key="1">
    <citation type="submission" date="2017-10" db="EMBL/GenBank/DDBJ databases">
        <title>Nyctiphanis sp. nov., isolated from the stomach of the euphausiid Nyctiphanes simplex (Hansen, 1911) in the Gulf of California.</title>
        <authorList>
            <person name="Gomez-Gil B."/>
            <person name="Aguilar-Mendez M."/>
            <person name="Lopez-Cortes A."/>
            <person name="Gomez-Gutierrez J."/>
            <person name="Roque A."/>
            <person name="Lang E."/>
            <person name="Gonzalez-Castillo A."/>
        </authorList>
    </citation>
    <scope>NUCLEOTIDE SEQUENCE [LARGE SCALE GENOMIC DNA]</scope>
    <source>
        <strain evidence="1 2">CAIM 600</strain>
    </source>
</reference>
<dbReference type="AlphaFoldDB" id="A0A4Q0YJ81"/>
<evidence type="ECO:0000313" key="2">
    <source>
        <dbReference type="Proteomes" id="UP000290287"/>
    </source>
</evidence>
<dbReference type="EMBL" id="PEIB01000044">
    <property type="protein sequence ID" value="RXJ70762.1"/>
    <property type="molecule type" value="Genomic_DNA"/>
</dbReference>
<evidence type="ECO:0000313" key="1">
    <source>
        <dbReference type="EMBL" id="RXJ70762.1"/>
    </source>
</evidence>